<evidence type="ECO:0000313" key="2">
    <source>
        <dbReference type="EMBL" id="GEP43823.1"/>
    </source>
</evidence>
<organism evidence="2 3">
    <name type="scientific">Brevifollis gellanilyticus</name>
    <dbReference type="NCBI Taxonomy" id="748831"/>
    <lineage>
        <taxon>Bacteria</taxon>
        <taxon>Pseudomonadati</taxon>
        <taxon>Verrucomicrobiota</taxon>
        <taxon>Verrucomicrobiia</taxon>
        <taxon>Verrucomicrobiales</taxon>
        <taxon>Verrucomicrobiaceae</taxon>
    </lineage>
</organism>
<gene>
    <name evidence="2" type="ORF">BGE01nite_31140</name>
</gene>
<reference evidence="2 3" key="1">
    <citation type="submission" date="2019-07" db="EMBL/GenBank/DDBJ databases">
        <title>Whole genome shotgun sequence of Brevifollis gellanilyticus NBRC 108608.</title>
        <authorList>
            <person name="Hosoyama A."/>
            <person name="Uohara A."/>
            <person name="Ohji S."/>
            <person name="Ichikawa N."/>
        </authorList>
    </citation>
    <scope>NUCLEOTIDE SEQUENCE [LARGE SCALE GENOMIC DNA]</scope>
    <source>
        <strain evidence="2 3">NBRC 108608</strain>
    </source>
</reference>
<sequence length="54" mass="5391">MQLGGEAHARELAHEPFGTGADVAAVFGISGDAGETEAGEEIVEGGHGWKGGVK</sequence>
<proteinExistence type="predicted"/>
<dbReference type="Proteomes" id="UP000321577">
    <property type="component" value="Unassembled WGS sequence"/>
</dbReference>
<comment type="caution">
    <text evidence="2">The sequence shown here is derived from an EMBL/GenBank/DDBJ whole genome shotgun (WGS) entry which is preliminary data.</text>
</comment>
<feature type="region of interest" description="Disordered" evidence="1">
    <location>
        <begin position="35"/>
        <end position="54"/>
    </location>
</feature>
<evidence type="ECO:0000256" key="1">
    <source>
        <dbReference type="SAM" id="MobiDB-lite"/>
    </source>
</evidence>
<dbReference type="AlphaFoldDB" id="A0A512MAS2"/>
<feature type="compositionally biased region" description="Gly residues" evidence="1">
    <location>
        <begin position="45"/>
        <end position="54"/>
    </location>
</feature>
<protein>
    <submittedName>
        <fullName evidence="2">Uncharacterized protein</fullName>
    </submittedName>
</protein>
<accession>A0A512MAS2</accession>
<evidence type="ECO:0000313" key="3">
    <source>
        <dbReference type="Proteomes" id="UP000321577"/>
    </source>
</evidence>
<dbReference type="EMBL" id="BKAG01000021">
    <property type="protein sequence ID" value="GEP43823.1"/>
    <property type="molecule type" value="Genomic_DNA"/>
</dbReference>
<name>A0A512MAS2_9BACT</name>
<keyword evidence="3" id="KW-1185">Reference proteome</keyword>